<gene>
    <name evidence="1" type="ORF">A0J61_01736</name>
</gene>
<dbReference type="AlphaFoldDB" id="A0A1C7NM46"/>
<dbReference type="OrthoDB" id="21617at2759"/>
<evidence type="ECO:0000313" key="1">
    <source>
        <dbReference type="EMBL" id="OBZ90223.1"/>
    </source>
</evidence>
<organism evidence="1 2">
    <name type="scientific">Choanephora cucurbitarum</name>
    <dbReference type="NCBI Taxonomy" id="101091"/>
    <lineage>
        <taxon>Eukaryota</taxon>
        <taxon>Fungi</taxon>
        <taxon>Fungi incertae sedis</taxon>
        <taxon>Mucoromycota</taxon>
        <taxon>Mucoromycotina</taxon>
        <taxon>Mucoromycetes</taxon>
        <taxon>Mucorales</taxon>
        <taxon>Mucorineae</taxon>
        <taxon>Choanephoraceae</taxon>
        <taxon>Choanephoroideae</taxon>
        <taxon>Choanephora</taxon>
    </lineage>
</organism>
<dbReference type="Proteomes" id="UP000093000">
    <property type="component" value="Unassembled WGS sequence"/>
</dbReference>
<evidence type="ECO:0000313" key="2">
    <source>
        <dbReference type="Proteomes" id="UP000093000"/>
    </source>
</evidence>
<dbReference type="STRING" id="101091.A0A1C7NM46"/>
<keyword evidence="2" id="KW-1185">Reference proteome</keyword>
<name>A0A1C7NM46_9FUNG</name>
<protein>
    <submittedName>
        <fullName evidence="1">Uncharacterized protein</fullName>
    </submittedName>
</protein>
<reference evidence="1 2" key="1">
    <citation type="submission" date="2016-03" db="EMBL/GenBank/DDBJ databases">
        <title>Choanephora cucurbitarum.</title>
        <authorList>
            <person name="Min B."/>
            <person name="Park H."/>
            <person name="Park J.-H."/>
            <person name="Shin H.-D."/>
            <person name="Choi I.-G."/>
        </authorList>
    </citation>
    <scope>NUCLEOTIDE SEQUENCE [LARGE SCALE GENOMIC DNA]</scope>
    <source>
        <strain evidence="1 2">KUS-F28377</strain>
    </source>
</reference>
<dbReference type="EMBL" id="LUGH01000058">
    <property type="protein sequence ID" value="OBZ90223.1"/>
    <property type="molecule type" value="Genomic_DNA"/>
</dbReference>
<dbReference type="InParanoid" id="A0A1C7NM46"/>
<comment type="caution">
    <text evidence="1">The sequence shown here is derived from an EMBL/GenBank/DDBJ whole genome shotgun (WGS) entry which is preliminary data.</text>
</comment>
<proteinExistence type="predicted"/>
<accession>A0A1C7NM46</accession>
<sequence length="188" mass="21912">MDKILSLLKDQDIKTPQENPLAQLDLSKISQDVIEQVRDEYLARQRTEAVRNATSMTPEVLATISQMVKETHLLTLLKDCKARQDKKERELFTHRVAIQERYKKQRDSMMAKQLIGINVNERELQALDDEMTGELHAMDLQIIKEMDAEVTHLQKEFVRLQVPLFKVSQDPSDVKLQQKVLFILQDMI</sequence>